<dbReference type="EMBL" id="CP158165">
    <property type="protein sequence ID" value="XBV22184.1"/>
    <property type="molecule type" value="Genomic_DNA"/>
</dbReference>
<proteinExistence type="predicted"/>
<dbReference type="InterPro" id="IPR050490">
    <property type="entry name" value="Bact_solute-bd_prot1"/>
</dbReference>
<keyword evidence="1" id="KW-0732">Signal</keyword>
<dbReference type="PANTHER" id="PTHR43649:SF12">
    <property type="entry name" value="DIACETYLCHITOBIOSE BINDING PROTEIN DASA"/>
    <property type="match status" value="1"/>
</dbReference>
<accession>A0AAU7T5Q2</accession>
<dbReference type="AlphaFoldDB" id="A0AAU7T5Q2"/>
<dbReference type="PANTHER" id="PTHR43649">
    <property type="entry name" value="ARABINOSE-BINDING PROTEIN-RELATED"/>
    <property type="match status" value="1"/>
</dbReference>
<organism evidence="2">
    <name type="scientific">Kribbella sp. HUAS MG21</name>
    <dbReference type="NCBI Taxonomy" id="3160966"/>
    <lineage>
        <taxon>Bacteria</taxon>
        <taxon>Bacillati</taxon>
        <taxon>Actinomycetota</taxon>
        <taxon>Actinomycetes</taxon>
        <taxon>Propionibacteriales</taxon>
        <taxon>Kribbellaceae</taxon>
        <taxon>Kribbella</taxon>
    </lineage>
</organism>
<dbReference type="SUPFAM" id="SSF53850">
    <property type="entry name" value="Periplasmic binding protein-like II"/>
    <property type="match status" value="1"/>
</dbReference>
<dbReference type="InterPro" id="IPR006059">
    <property type="entry name" value="SBP"/>
</dbReference>
<dbReference type="Gene3D" id="3.40.190.10">
    <property type="entry name" value="Periplasmic binding protein-like II"/>
    <property type="match status" value="1"/>
</dbReference>
<reference evidence="2" key="1">
    <citation type="submission" date="2024-06" db="EMBL/GenBank/DDBJ databases">
        <title>Kribbella sp. strain HUAS MG21 genome sequences.</title>
        <authorList>
            <person name="Mo P."/>
        </authorList>
    </citation>
    <scope>NUCLEOTIDE SEQUENCE</scope>
    <source>
        <strain evidence="2">HUAS MG21</strain>
    </source>
</reference>
<dbReference type="PROSITE" id="PS51257">
    <property type="entry name" value="PROKAR_LIPOPROTEIN"/>
    <property type="match status" value="1"/>
</dbReference>
<sequence>MRLRRLRVLVVAAAAAGSLVVAGCNSDSGSSGGSGDSGGTAEITFWQQQFEPYQQKWFKAHVDKFNASQTAVKVKYQVVPGDTWQQKLKAAQAAGTQPDVATTNYGGIPAGVANGQFAELDGLLPDKAWSDIKENVAGFVKVDGKHYAYPMLVEPSTVLYYRTDLVKAAGLDPNAPPKTWDELLTWAEKLTKGKVKGMTIASVAPDLGWSSWGLQYNACGHLPINDDWSAANAKDPCYTKLFEFYQTLFQKGWIPQQPKVGYPDATPYGQGQVAMMANGSWAVGQLKQSFPALIKNTAVAPFPSIDGDASKPTATLGGWTLTVDSKSKRKEAAAKFIEYLLAGDPAIMADFFRQSGFSKYTVRTSVDQALANDPAATSDPFMKIISEKVVATGKAEPAYPFDISLAFATAIESVMKGKSDIPAATQKASDAIDRVIKQQRLKGTAPKG</sequence>
<dbReference type="RefSeq" id="WP_350275030.1">
    <property type="nucleotide sequence ID" value="NZ_CP158165.1"/>
</dbReference>
<dbReference type="Pfam" id="PF01547">
    <property type="entry name" value="SBP_bac_1"/>
    <property type="match status" value="1"/>
</dbReference>
<gene>
    <name evidence="2" type="ORF">ABN611_26915</name>
</gene>
<feature type="chain" id="PRO_5043772923" evidence="1">
    <location>
        <begin position="23"/>
        <end position="448"/>
    </location>
</feature>
<name>A0AAU7T5Q2_9ACTN</name>
<feature type="signal peptide" evidence="1">
    <location>
        <begin position="1"/>
        <end position="22"/>
    </location>
</feature>
<protein>
    <submittedName>
        <fullName evidence="2">Extracellular solute-binding protein</fullName>
    </submittedName>
</protein>
<evidence type="ECO:0000256" key="1">
    <source>
        <dbReference type="SAM" id="SignalP"/>
    </source>
</evidence>
<evidence type="ECO:0000313" key="2">
    <source>
        <dbReference type="EMBL" id="XBV22184.1"/>
    </source>
</evidence>